<keyword evidence="1" id="KW-0472">Membrane</keyword>
<reference evidence="3" key="1">
    <citation type="submission" date="2016-10" db="EMBL/GenBank/DDBJ databases">
        <authorList>
            <person name="de Groot N.N."/>
        </authorList>
    </citation>
    <scope>NUCLEOTIDE SEQUENCE</scope>
</reference>
<dbReference type="InterPro" id="IPR051599">
    <property type="entry name" value="Cell_Envelope_Assoc"/>
</dbReference>
<dbReference type="PANTHER" id="PTHR30336:SF4">
    <property type="entry name" value="ENVELOPE BIOGENESIS FACTOR ELYC"/>
    <property type="match status" value="1"/>
</dbReference>
<dbReference type="GO" id="GO:0000270">
    <property type="term" value="P:peptidoglycan metabolic process"/>
    <property type="evidence" value="ECO:0007669"/>
    <property type="project" value="TreeGrafter"/>
</dbReference>
<gene>
    <name evidence="3" type="ORF">MNB_SV-9-613</name>
</gene>
<keyword evidence="1" id="KW-1133">Transmembrane helix</keyword>
<dbReference type="InterPro" id="IPR014729">
    <property type="entry name" value="Rossmann-like_a/b/a_fold"/>
</dbReference>
<dbReference type="GO" id="GO:0043164">
    <property type="term" value="P:Gram-negative-bacterium-type cell wall biogenesis"/>
    <property type="evidence" value="ECO:0007669"/>
    <property type="project" value="TreeGrafter"/>
</dbReference>
<dbReference type="CDD" id="cd06259">
    <property type="entry name" value="YdcF-like"/>
    <property type="match status" value="1"/>
</dbReference>
<dbReference type="GO" id="GO:0005886">
    <property type="term" value="C:plasma membrane"/>
    <property type="evidence" value="ECO:0007669"/>
    <property type="project" value="TreeGrafter"/>
</dbReference>
<sequence length="221" mass="25474">MPSSWWFIIGMVGLWYLYHNKIKRAKKILTISFVWIILISYAPFANFLISPLERKYPILNTDNIPKNIKYALILGGGIDSRTWEIMRLYHKIPNLKIITSGRSILKKISEAEETQIRLISCGVDKDDIIMNKSPKDTEEEALALKKLIGTEQPFILVTSAYHLPRSMLLFKSMGLNPIPAPSDFQIEDTDGIFSIPSPTQMRKTEKAWHEYIGILWHLIKD</sequence>
<feature type="transmembrane region" description="Helical" evidence="1">
    <location>
        <begin position="6"/>
        <end position="22"/>
    </location>
</feature>
<evidence type="ECO:0000259" key="2">
    <source>
        <dbReference type="Pfam" id="PF02698"/>
    </source>
</evidence>
<feature type="transmembrane region" description="Helical" evidence="1">
    <location>
        <begin position="29"/>
        <end position="49"/>
    </location>
</feature>
<protein>
    <submittedName>
        <fullName evidence="3">Membrane Protein Functionally coupled to the MukBEF Chromosome Partitioning Mechanism</fullName>
    </submittedName>
</protein>
<name>A0A1W1C5E3_9ZZZZ</name>
<accession>A0A1W1C5E3</accession>
<dbReference type="Gene3D" id="3.40.50.620">
    <property type="entry name" value="HUPs"/>
    <property type="match status" value="1"/>
</dbReference>
<feature type="domain" description="DUF218" evidence="2">
    <location>
        <begin position="70"/>
        <end position="213"/>
    </location>
</feature>
<organism evidence="3">
    <name type="scientific">hydrothermal vent metagenome</name>
    <dbReference type="NCBI Taxonomy" id="652676"/>
    <lineage>
        <taxon>unclassified sequences</taxon>
        <taxon>metagenomes</taxon>
        <taxon>ecological metagenomes</taxon>
    </lineage>
</organism>
<dbReference type="AlphaFoldDB" id="A0A1W1C5E3"/>
<dbReference type="EMBL" id="FPHG01000045">
    <property type="protein sequence ID" value="SFV60944.1"/>
    <property type="molecule type" value="Genomic_DNA"/>
</dbReference>
<keyword evidence="1" id="KW-0812">Transmembrane</keyword>
<dbReference type="PANTHER" id="PTHR30336">
    <property type="entry name" value="INNER MEMBRANE PROTEIN, PROBABLE PERMEASE"/>
    <property type="match status" value="1"/>
</dbReference>
<dbReference type="Pfam" id="PF02698">
    <property type="entry name" value="DUF218"/>
    <property type="match status" value="1"/>
</dbReference>
<evidence type="ECO:0000313" key="3">
    <source>
        <dbReference type="EMBL" id="SFV60944.1"/>
    </source>
</evidence>
<dbReference type="InterPro" id="IPR003848">
    <property type="entry name" value="DUF218"/>
</dbReference>
<proteinExistence type="predicted"/>
<evidence type="ECO:0000256" key="1">
    <source>
        <dbReference type="SAM" id="Phobius"/>
    </source>
</evidence>